<keyword evidence="3" id="KW-1003">Cell membrane</keyword>
<evidence type="ECO:0000256" key="7">
    <source>
        <dbReference type="SAM" id="Phobius"/>
    </source>
</evidence>
<comment type="caution">
    <text evidence="8">The sequence shown here is derived from an EMBL/GenBank/DDBJ whole genome shotgun (WGS) entry which is preliminary data.</text>
</comment>
<dbReference type="Pfam" id="PF13440">
    <property type="entry name" value="Polysacc_synt_3"/>
    <property type="match status" value="1"/>
</dbReference>
<evidence type="ECO:0000256" key="6">
    <source>
        <dbReference type="ARBA" id="ARBA00023136"/>
    </source>
</evidence>
<feature type="transmembrane region" description="Helical" evidence="7">
    <location>
        <begin position="241"/>
        <end position="265"/>
    </location>
</feature>
<protein>
    <submittedName>
        <fullName evidence="8">O-antigen flipase Wzx</fullName>
    </submittedName>
</protein>
<dbReference type="InterPro" id="IPR050833">
    <property type="entry name" value="Poly_Biosynth_Transport"/>
</dbReference>
<feature type="transmembrane region" description="Helical" evidence="7">
    <location>
        <begin position="326"/>
        <end position="344"/>
    </location>
</feature>
<feature type="transmembrane region" description="Helical" evidence="7">
    <location>
        <begin position="351"/>
        <end position="372"/>
    </location>
</feature>
<keyword evidence="4 7" id="KW-0812">Transmembrane</keyword>
<comment type="subcellular location">
    <subcellularLocation>
        <location evidence="1">Cell membrane</location>
        <topology evidence="1">Multi-pass membrane protein</topology>
    </subcellularLocation>
</comment>
<feature type="transmembrane region" description="Helical" evidence="7">
    <location>
        <begin position="109"/>
        <end position="127"/>
    </location>
</feature>
<evidence type="ECO:0000256" key="2">
    <source>
        <dbReference type="ARBA" id="ARBA00007430"/>
    </source>
</evidence>
<proteinExistence type="inferred from homology"/>
<evidence type="ECO:0000256" key="4">
    <source>
        <dbReference type="ARBA" id="ARBA00022692"/>
    </source>
</evidence>
<dbReference type="PANTHER" id="PTHR30250">
    <property type="entry name" value="PST FAMILY PREDICTED COLANIC ACID TRANSPORTER"/>
    <property type="match status" value="1"/>
</dbReference>
<dbReference type="EMBL" id="BAAALG010000011">
    <property type="protein sequence ID" value="GAA1107636.1"/>
    <property type="molecule type" value="Genomic_DNA"/>
</dbReference>
<gene>
    <name evidence="8" type="primary">wzx</name>
    <name evidence="8" type="ORF">GCM10009668_29590</name>
</gene>
<evidence type="ECO:0000256" key="1">
    <source>
        <dbReference type="ARBA" id="ARBA00004651"/>
    </source>
</evidence>
<reference evidence="8 9" key="1">
    <citation type="journal article" date="2019" name="Int. J. Syst. Evol. Microbiol.">
        <title>The Global Catalogue of Microorganisms (GCM) 10K type strain sequencing project: providing services to taxonomists for standard genome sequencing and annotation.</title>
        <authorList>
            <consortium name="The Broad Institute Genomics Platform"/>
            <consortium name="The Broad Institute Genome Sequencing Center for Infectious Disease"/>
            <person name="Wu L."/>
            <person name="Ma J."/>
        </authorList>
    </citation>
    <scope>NUCLEOTIDE SEQUENCE [LARGE SCALE GENOMIC DNA]</scope>
    <source>
        <strain evidence="8 9">JCM 13008</strain>
    </source>
</reference>
<feature type="transmembrane region" description="Helical" evidence="7">
    <location>
        <begin position="78"/>
        <end position="97"/>
    </location>
</feature>
<feature type="transmembrane region" description="Helical" evidence="7">
    <location>
        <begin position="378"/>
        <end position="399"/>
    </location>
</feature>
<dbReference type="Proteomes" id="UP001501581">
    <property type="component" value="Unassembled WGS sequence"/>
</dbReference>
<feature type="transmembrane region" description="Helical" evidence="7">
    <location>
        <begin position="213"/>
        <end position="235"/>
    </location>
</feature>
<name>A0ABN1TZV0_9ACTN</name>
<feature type="transmembrane region" description="Helical" evidence="7">
    <location>
        <begin position="436"/>
        <end position="455"/>
    </location>
</feature>
<feature type="transmembrane region" description="Helical" evidence="7">
    <location>
        <begin position="39"/>
        <end position="57"/>
    </location>
</feature>
<keyword evidence="5 7" id="KW-1133">Transmembrane helix</keyword>
<keyword evidence="6 7" id="KW-0472">Membrane</keyword>
<organism evidence="8 9">
    <name type="scientific">Nocardioides dubius</name>
    <dbReference type="NCBI Taxonomy" id="317019"/>
    <lineage>
        <taxon>Bacteria</taxon>
        <taxon>Bacillati</taxon>
        <taxon>Actinomycetota</taxon>
        <taxon>Actinomycetes</taxon>
        <taxon>Propionibacteriales</taxon>
        <taxon>Nocardioidaceae</taxon>
        <taxon>Nocardioides</taxon>
    </lineage>
</organism>
<sequence>MAGLVNRVGGAAFFTVLAQIVTALSMPVVTRLYSPSEYGSLNLVLAFIAVTAGVYGLRYEMAIPVATGAAEADALYRLAIRIAFLWTVLVAISVFLIPESTMGAAGFDTPVAIALVPLCAIAAYWLGLASNQAVRAKSYVRLGVSKVVAASSQGGVQLLAGLTSLGAAGLLLGFASSRVLATLVVRRRPSSRTPWSALVQAGKKWDQFPRYSMPASVVGALGIQASPILVALLYGAHETGLYALAVTVLALPAAVVGQVAGQVFLGEIAREGSESRRASLMTISRLLVIASWGFYMWVFVFAEEIFDLVFGSDFAEAGGLARAMAVAYAISCAVSPLSTLPIVLGRQRQAFFISVAETVARLVVLVGFGMLVDLDAMVLAFGAVGALIPTVYFMWLLRLVGTNLTAWTRSFSLQGLSLLALLAVLLGARVGVPHDLLAAGLGLAATALLTVVLLVREVRRVPAVA</sequence>
<feature type="transmembrane region" description="Helical" evidence="7">
    <location>
        <begin position="286"/>
        <end position="306"/>
    </location>
</feature>
<dbReference type="RefSeq" id="WP_343995583.1">
    <property type="nucleotide sequence ID" value="NZ_BAAALG010000011.1"/>
</dbReference>
<comment type="similarity">
    <text evidence="2">Belongs to the polysaccharide synthase family.</text>
</comment>
<dbReference type="PANTHER" id="PTHR30250:SF10">
    <property type="entry name" value="LIPOPOLYSACCHARIDE BIOSYNTHESIS PROTEIN WZXC"/>
    <property type="match status" value="1"/>
</dbReference>
<keyword evidence="9" id="KW-1185">Reference proteome</keyword>
<evidence type="ECO:0000313" key="9">
    <source>
        <dbReference type="Proteomes" id="UP001501581"/>
    </source>
</evidence>
<feature type="transmembrane region" description="Helical" evidence="7">
    <location>
        <begin position="411"/>
        <end position="430"/>
    </location>
</feature>
<accession>A0ABN1TZV0</accession>
<evidence type="ECO:0000256" key="5">
    <source>
        <dbReference type="ARBA" id="ARBA00022989"/>
    </source>
</evidence>
<evidence type="ECO:0000256" key="3">
    <source>
        <dbReference type="ARBA" id="ARBA00022475"/>
    </source>
</evidence>
<evidence type="ECO:0000313" key="8">
    <source>
        <dbReference type="EMBL" id="GAA1107636.1"/>
    </source>
</evidence>